<protein>
    <submittedName>
        <fullName evidence="1">Uncharacterized protein</fullName>
    </submittedName>
</protein>
<dbReference type="AlphaFoldDB" id="A0A072NV58"/>
<proteinExistence type="predicted"/>
<organism evidence="1 2">
    <name type="scientific">Exophiala aquamarina CBS 119918</name>
    <dbReference type="NCBI Taxonomy" id="1182545"/>
    <lineage>
        <taxon>Eukaryota</taxon>
        <taxon>Fungi</taxon>
        <taxon>Dikarya</taxon>
        <taxon>Ascomycota</taxon>
        <taxon>Pezizomycotina</taxon>
        <taxon>Eurotiomycetes</taxon>
        <taxon>Chaetothyriomycetidae</taxon>
        <taxon>Chaetothyriales</taxon>
        <taxon>Herpotrichiellaceae</taxon>
        <taxon>Exophiala</taxon>
    </lineage>
</organism>
<keyword evidence="2" id="KW-1185">Reference proteome</keyword>
<feature type="non-terminal residue" evidence="1">
    <location>
        <position position="226"/>
    </location>
</feature>
<comment type="caution">
    <text evidence="1">The sequence shown here is derived from an EMBL/GenBank/DDBJ whole genome shotgun (WGS) entry which is preliminary data.</text>
</comment>
<feature type="non-terminal residue" evidence="1">
    <location>
        <position position="1"/>
    </location>
</feature>
<evidence type="ECO:0000313" key="2">
    <source>
        <dbReference type="Proteomes" id="UP000027920"/>
    </source>
</evidence>
<sequence length="226" mass="24977">LPVDQAVTFRPSRILYMRPLTSKGQHSEILDLTTHLKTTFREDITPEIHQLAQLTLRANPIFHPTWVVRGSSRFVTSRLSVEEPTTEGSQSTSRAMALAEIRKHLLNFGTVHIRFPADSAHSSHGISVEPVSHRSRAQSFVKDSVPYLWDTLSTTTASPASSDTTFWGKPMALSGRLRLFKAVAGKKFEAARYESSNGKFALGGLLVLEEREVDPLIAAVTLIGVL</sequence>
<dbReference type="HOGENOM" id="CLU_1012065_0_0_1"/>
<dbReference type="GeneID" id="25287327"/>
<name>A0A072NV58_9EURO</name>
<reference evidence="1 2" key="1">
    <citation type="submission" date="2013-03" db="EMBL/GenBank/DDBJ databases">
        <title>The Genome Sequence of Exophiala aquamarina CBS 119918.</title>
        <authorList>
            <consortium name="The Broad Institute Genomics Platform"/>
            <person name="Cuomo C."/>
            <person name="de Hoog S."/>
            <person name="Gorbushina A."/>
            <person name="Walker B."/>
            <person name="Young S.K."/>
            <person name="Zeng Q."/>
            <person name="Gargeya S."/>
            <person name="Fitzgerald M."/>
            <person name="Haas B."/>
            <person name="Abouelleil A."/>
            <person name="Allen A.W."/>
            <person name="Alvarado L."/>
            <person name="Arachchi H.M."/>
            <person name="Berlin A.M."/>
            <person name="Chapman S.B."/>
            <person name="Gainer-Dewar J."/>
            <person name="Goldberg J."/>
            <person name="Griggs A."/>
            <person name="Gujja S."/>
            <person name="Hansen M."/>
            <person name="Howarth C."/>
            <person name="Imamovic A."/>
            <person name="Ireland A."/>
            <person name="Larimer J."/>
            <person name="McCowan C."/>
            <person name="Murphy C."/>
            <person name="Pearson M."/>
            <person name="Poon T.W."/>
            <person name="Priest M."/>
            <person name="Roberts A."/>
            <person name="Saif S."/>
            <person name="Shea T."/>
            <person name="Sisk P."/>
            <person name="Sykes S."/>
            <person name="Wortman J."/>
            <person name="Nusbaum C."/>
            <person name="Birren B."/>
        </authorList>
    </citation>
    <scope>NUCLEOTIDE SEQUENCE [LARGE SCALE GENOMIC DNA]</scope>
    <source>
        <strain evidence="1 2">CBS 119918</strain>
    </source>
</reference>
<accession>A0A072NV58</accession>
<dbReference type="Proteomes" id="UP000027920">
    <property type="component" value="Unassembled WGS sequence"/>
</dbReference>
<dbReference type="VEuPathDB" id="FungiDB:A1O9_12433"/>
<dbReference type="RefSeq" id="XP_013254106.1">
    <property type="nucleotide sequence ID" value="XM_013398652.1"/>
</dbReference>
<evidence type="ECO:0000313" key="1">
    <source>
        <dbReference type="EMBL" id="KEF51516.1"/>
    </source>
</evidence>
<dbReference type="OrthoDB" id="4219272at2759"/>
<gene>
    <name evidence="1" type="ORF">A1O9_12433</name>
</gene>
<dbReference type="EMBL" id="AMGV01000023">
    <property type="protein sequence ID" value="KEF51516.1"/>
    <property type="molecule type" value="Genomic_DNA"/>
</dbReference>